<dbReference type="EMBL" id="LDWR01000014">
    <property type="protein sequence ID" value="KML60495.1"/>
    <property type="molecule type" value="Genomic_DNA"/>
</dbReference>
<organism evidence="2 3">
    <name type="scientific">Burkholderia cepacia</name>
    <name type="common">Pseudomonas cepacia</name>
    <dbReference type="NCBI Taxonomy" id="292"/>
    <lineage>
        <taxon>Bacteria</taxon>
        <taxon>Pseudomonadati</taxon>
        <taxon>Pseudomonadota</taxon>
        <taxon>Betaproteobacteria</taxon>
        <taxon>Burkholderiales</taxon>
        <taxon>Burkholderiaceae</taxon>
        <taxon>Burkholderia</taxon>
        <taxon>Burkholderia cepacia complex</taxon>
    </lineage>
</organism>
<dbReference type="InterPro" id="IPR023346">
    <property type="entry name" value="Lysozyme-like_dom_sf"/>
</dbReference>
<dbReference type="Gene3D" id="1.10.530.10">
    <property type="match status" value="1"/>
</dbReference>
<dbReference type="PATRIC" id="fig|292.27.peg.1376"/>
<sequence>MTSQPAPKKPQVPTPAQTKLKPLPFAFPFLRKGRGQSEASAQFTDEHEIYRLLAEREPSGAYLVSRKGMWHGGIHITEAGAGQSLDLDAGLRCVADGVLIAFRANKTYPLSEISEAGSGSPIQAPFSTGFALVRHTMEFPQGTRLTFYSLYMHLMSWEDYTNFPKRDKPSYWSRQWQVTQHAQDKPSPGRNGQAPDPSQQGLRVRKSHPRGETIGILPQGANVSIGKREKDWGQVTDLHGASPYPPDAGGYVEPSRAIGGWIYLGQENGGPVVEEVILDSMFDRVIVTTNQTCTKGDPQGDGGGIPVKAGDLIGHLGRYDSLNQSTSGTRMAHIEVFCDEGIQSFLEQGRAWVNQHGPHKEDWAALGLPSAPTILRIAPGTVLYQRTQDNKFVPGTDPQSRKTDAVQVYSLAELARDPKLRIPEPHPNPNPGYPVNWWHVDGVNAQGQSIDGWVCDFNHASGRVTREFAQKWVDFECFADAHDPAHTIFATTQAWVDYASGANAVDLASRSKLSPLMLKVYDALFKKGDGKQAADELCTLSQTERGGYPWLMQAASRLIVKHESEWANPSKWTQLITELEKQTGPKPHHEEERKRIEALAWWDDVKAGIPGPDVYHVNPIGLVGNFKCNCNCINVDEFLQIYEGQHISFEIGTQKLDATSKENLRILIQGILDYYEKYKNKECNIPYIAYMLGTARLETKKYHKGEKIFIYFEPTTEGGGESYFNKYDPILADNKKRRQRAKDNGNTEQGDGYTYRGRGYVQVTWKNNYRTIGEQIGVDLVHEPDRMLEPEIAAWATVYGMERGIFTGKKLADYVNADEQDYFNARRIINGLDQADTIASFAVRFKSILEAVKC</sequence>
<dbReference type="Proteomes" id="UP000036338">
    <property type="component" value="Unassembled WGS sequence"/>
</dbReference>
<reference evidence="2 3" key="1">
    <citation type="submission" date="2015-05" db="EMBL/GenBank/DDBJ databases">
        <title>Draft genome of Burkholderia cepacia LK29.</title>
        <authorList>
            <person name="Chan X.Y."/>
        </authorList>
    </citation>
    <scope>NUCLEOTIDE SEQUENCE [LARGE SCALE GENOMIC DNA]</scope>
    <source>
        <strain evidence="2 3">LK29</strain>
    </source>
</reference>
<dbReference type="RefSeq" id="WP_048244985.1">
    <property type="nucleotide sequence ID" value="NZ_LDWR01000014.1"/>
</dbReference>
<gene>
    <name evidence="2" type="ORF">VL15_08890</name>
</gene>
<accession>A0A0J6A403</accession>
<proteinExistence type="predicted"/>
<comment type="caution">
    <text evidence="2">The sequence shown here is derived from an EMBL/GenBank/DDBJ whole genome shotgun (WGS) entry which is preliminary data.</text>
</comment>
<protein>
    <submittedName>
        <fullName evidence="2">Chitinase</fullName>
    </submittedName>
</protein>
<evidence type="ECO:0000313" key="3">
    <source>
        <dbReference type="Proteomes" id="UP000036338"/>
    </source>
</evidence>
<dbReference type="AlphaFoldDB" id="A0A0J6A403"/>
<evidence type="ECO:0000313" key="2">
    <source>
        <dbReference type="EMBL" id="KML60495.1"/>
    </source>
</evidence>
<dbReference type="SUPFAM" id="SSF53955">
    <property type="entry name" value="Lysozyme-like"/>
    <property type="match status" value="1"/>
</dbReference>
<name>A0A0J6A403_BURCE</name>
<evidence type="ECO:0000256" key="1">
    <source>
        <dbReference type="SAM" id="MobiDB-lite"/>
    </source>
</evidence>
<feature type="region of interest" description="Disordered" evidence="1">
    <location>
        <begin position="175"/>
        <end position="216"/>
    </location>
</feature>